<dbReference type="GO" id="GO:0019323">
    <property type="term" value="P:pentose catabolic process"/>
    <property type="evidence" value="ECO:0007669"/>
    <property type="project" value="TreeGrafter"/>
</dbReference>
<evidence type="ECO:0000256" key="1">
    <source>
        <dbReference type="ARBA" id="ARBA00001726"/>
    </source>
</evidence>
<dbReference type="FunFam" id="3.40.225.10:FF:000001">
    <property type="entry name" value="L-ribulose-5-phosphate 4-epimerase UlaF"/>
    <property type="match status" value="1"/>
</dbReference>
<dbReference type="CDD" id="cd00398">
    <property type="entry name" value="Aldolase_II"/>
    <property type="match status" value="1"/>
</dbReference>
<dbReference type="Gene3D" id="3.40.225.10">
    <property type="entry name" value="Class II aldolase/adducin N-terminal domain"/>
    <property type="match status" value="1"/>
</dbReference>
<evidence type="ECO:0000256" key="6">
    <source>
        <dbReference type="ARBA" id="ARBA00022833"/>
    </source>
</evidence>
<evidence type="ECO:0000259" key="9">
    <source>
        <dbReference type="SMART" id="SM01007"/>
    </source>
</evidence>
<dbReference type="NCBIfam" id="NF009003">
    <property type="entry name" value="PRK12348.1"/>
    <property type="match status" value="1"/>
</dbReference>
<name>A0A1T4R5M1_VIBCI</name>
<keyword evidence="7" id="KW-0413">Isomerase</keyword>
<protein>
    <recommendedName>
        <fullName evidence="4">L-ribulose-5-phosphate 4-epimerase</fullName>
        <ecNumber evidence="4">5.1.3.4</ecNumber>
    </recommendedName>
</protein>
<comment type="cofactor">
    <cofactor evidence="2">
        <name>Zn(2+)</name>
        <dbReference type="ChEBI" id="CHEBI:29105"/>
    </cofactor>
</comment>
<evidence type="ECO:0000256" key="7">
    <source>
        <dbReference type="ARBA" id="ARBA00023235"/>
    </source>
</evidence>
<dbReference type="InterPro" id="IPR001303">
    <property type="entry name" value="Aldolase_II/adducin_N"/>
</dbReference>
<dbReference type="InterPro" id="IPR050197">
    <property type="entry name" value="Aldolase_class_II_sugar_metab"/>
</dbReference>
<keyword evidence="8" id="KW-0119">Carbohydrate metabolism</keyword>
<dbReference type="AlphaFoldDB" id="A0A1T4R5M1"/>
<dbReference type="Proteomes" id="UP000190834">
    <property type="component" value="Unassembled WGS sequence"/>
</dbReference>
<evidence type="ECO:0000313" key="11">
    <source>
        <dbReference type="Proteomes" id="UP000190834"/>
    </source>
</evidence>
<feature type="domain" description="Class II aldolase/adducin N-terminal" evidence="9">
    <location>
        <begin position="22"/>
        <end position="210"/>
    </location>
</feature>
<dbReference type="RefSeq" id="WP_078926801.1">
    <property type="nucleotide sequence ID" value="NZ_FUXB01000012.1"/>
</dbReference>
<keyword evidence="6" id="KW-0862">Zinc</keyword>
<gene>
    <name evidence="10" type="ORF">SAMN02745782_02449</name>
</gene>
<dbReference type="OrthoDB" id="9786287at2"/>
<reference evidence="11" key="1">
    <citation type="submission" date="2017-02" db="EMBL/GenBank/DDBJ databases">
        <authorList>
            <person name="Varghese N."/>
            <person name="Submissions S."/>
        </authorList>
    </citation>
    <scope>NUCLEOTIDE SEQUENCE [LARGE SCALE GENOMIC DNA]</scope>
    <source>
        <strain evidence="11">DSM 19608</strain>
    </source>
</reference>
<organism evidence="10 11">
    <name type="scientific">Vibrio cincinnatiensis DSM 19608</name>
    <dbReference type="NCBI Taxonomy" id="1123491"/>
    <lineage>
        <taxon>Bacteria</taxon>
        <taxon>Pseudomonadati</taxon>
        <taxon>Pseudomonadota</taxon>
        <taxon>Gammaproteobacteria</taxon>
        <taxon>Vibrionales</taxon>
        <taxon>Vibrionaceae</taxon>
        <taxon>Vibrio</taxon>
    </lineage>
</organism>
<dbReference type="InterPro" id="IPR036409">
    <property type="entry name" value="Aldolase_II/adducin_N_sf"/>
</dbReference>
<sequence>MTAQAVGNSTHTQAQRLRQLRHEVWKANLDLQRHNLVTFTWGNVSAIDRESGLVVIKPSGVAYEDLSADNMVVVDLAGQVVEGDLNPSSDTATHLVMYHTYPEIGGVVHTHSPHATSWAQAGKAIPALGTTHADYFYGSIPCTRALTNAEIASDYEHNTGLVLVETIAERDPMTIPGIIVKEHGPFSWGRDAHQAVHNAVVMEVVAAMALQTLQINPAVQYINQALLDKHYLRKHGANAYYGQSAANKKSLRESDESIQ</sequence>
<dbReference type="EC" id="5.1.3.4" evidence="4"/>
<evidence type="ECO:0000313" key="10">
    <source>
        <dbReference type="EMBL" id="SKA11370.1"/>
    </source>
</evidence>
<evidence type="ECO:0000256" key="5">
    <source>
        <dbReference type="ARBA" id="ARBA00022723"/>
    </source>
</evidence>
<dbReference type="PANTHER" id="PTHR22789">
    <property type="entry name" value="FUCULOSE PHOSPHATE ALDOLASE"/>
    <property type="match status" value="1"/>
</dbReference>
<dbReference type="GeneID" id="70582380"/>
<proteinExistence type="inferred from homology"/>
<comment type="similarity">
    <text evidence="3">Belongs to the aldolase class II family. AraD/FucA subfamily.</text>
</comment>
<dbReference type="EMBL" id="FUXB01000012">
    <property type="protein sequence ID" value="SKA11370.1"/>
    <property type="molecule type" value="Genomic_DNA"/>
</dbReference>
<evidence type="ECO:0000256" key="8">
    <source>
        <dbReference type="ARBA" id="ARBA00023277"/>
    </source>
</evidence>
<evidence type="ECO:0000256" key="3">
    <source>
        <dbReference type="ARBA" id="ARBA00010037"/>
    </source>
</evidence>
<dbReference type="GO" id="GO:0046872">
    <property type="term" value="F:metal ion binding"/>
    <property type="evidence" value="ECO:0007669"/>
    <property type="project" value="UniProtKB-KW"/>
</dbReference>
<dbReference type="GO" id="GO:0016832">
    <property type="term" value="F:aldehyde-lyase activity"/>
    <property type="evidence" value="ECO:0007669"/>
    <property type="project" value="TreeGrafter"/>
</dbReference>
<keyword evidence="11" id="KW-1185">Reference proteome</keyword>
<evidence type="ECO:0000256" key="2">
    <source>
        <dbReference type="ARBA" id="ARBA00001947"/>
    </source>
</evidence>
<comment type="catalytic activity">
    <reaction evidence="1">
        <text>L-ribulose 5-phosphate = D-xylulose 5-phosphate</text>
        <dbReference type="Rhea" id="RHEA:22368"/>
        <dbReference type="ChEBI" id="CHEBI:57737"/>
        <dbReference type="ChEBI" id="CHEBI:58226"/>
        <dbReference type="EC" id="5.1.3.4"/>
    </reaction>
</comment>
<dbReference type="Pfam" id="PF00596">
    <property type="entry name" value="Aldolase_II"/>
    <property type="match status" value="1"/>
</dbReference>
<dbReference type="SMART" id="SM01007">
    <property type="entry name" value="Aldolase_II"/>
    <property type="match status" value="1"/>
</dbReference>
<accession>A0A1T4R5M1</accession>
<dbReference type="GO" id="GO:0008742">
    <property type="term" value="F:L-ribulose-phosphate 4-epimerase activity"/>
    <property type="evidence" value="ECO:0007669"/>
    <property type="project" value="UniProtKB-EC"/>
</dbReference>
<dbReference type="SUPFAM" id="SSF53639">
    <property type="entry name" value="AraD/HMP-PK domain-like"/>
    <property type="match status" value="1"/>
</dbReference>
<dbReference type="PANTHER" id="PTHR22789:SF9">
    <property type="entry name" value="L-RIBULOSE-5-PHOSPHATE 4-EPIMERASE ULAF"/>
    <property type="match status" value="1"/>
</dbReference>
<dbReference type="STRING" id="1123491.SAMN02745782_02449"/>
<evidence type="ECO:0000256" key="4">
    <source>
        <dbReference type="ARBA" id="ARBA00013186"/>
    </source>
</evidence>
<keyword evidence="5" id="KW-0479">Metal-binding</keyword>
<dbReference type="NCBIfam" id="NF006047">
    <property type="entry name" value="PRK08193.1"/>
    <property type="match status" value="1"/>
</dbReference>
<dbReference type="GO" id="GO:0005829">
    <property type="term" value="C:cytosol"/>
    <property type="evidence" value="ECO:0007669"/>
    <property type="project" value="TreeGrafter"/>
</dbReference>